<feature type="non-terminal residue" evidence="7">
    <location>
        <position position="1"/>
    </location>
</feature>
<dbReference type="PANTHER" id="PTHR11654">
    <property type="entry name" value="OLIGOPEPTIDE TRANSPORTER-RELATED"/>
    <property type="match status" value="1"/>
</dbReference>
<evidence type="ECO:0000256" key="3">
    <source>
        <dbReference type="ARBA" id="ARBA00022692"/>
    </source>
</evidence>
<name>A0AA38F7D9_TAXCH</name>
<evidence type="ECO:0000256" key="1">
    <source>
        <dbReference type="ARBA" id="ARBA00004141"/>
    </source>
</evidence>
<proteinExistence type="inferred from homology"/>
<comment type="similarity">
    <text evidence="2">Belongs to the major facilitator superfamily. Proton-dependent oligopeptide transporter (POT/PTR) (TC 2.A.17) family.</text>
</comment>
<organism evidence="7 8">
    <name type="scientific">Taxus chinensis</name>
    <name type="common">Chinese yew</name>
    <name type="synonym">Taxus wallichiana var. chinensis</name>
    <dbReference type="NCBI Taxonomy" id="29808"/>
    <lineage>
        <taxon>Eukaryota</taxon>
        <taxon>Viridiplantae</taxon>
        <taxon>Streptophyta</taxon>
        <taxon>Embryophyta</taxon>
        <taxon>Tracheophyta</taxon>
        <taxon>Spermatophyta</taxon>
        <taxon>Pinopsida</taxon>
        <taxon>Pinidae</taxon>
        <taxon>Conifers II</taxon>
        <taxon>Cupressales</taxon>
        <taxon>Taxaceae</taxon>
        <taxon>Taxus</taxon>
    </lineage>
</organism>
<evidence type="ECO:0000256" key="2">
    <source>
        <dbReference type="ARBA" id="ARBA00005982"/>
    </source>
</evidence>
<dbReference type="GO" id="GO:0022857">
    <property type="term" value="F:transmembrane transporter activity"/>
    <property type="evidence" value="ECO:0007669"/>
    <property type="project" value="InterPro"/>
</dbReference>
<dbReference type="PROSITE" id="PS01022">
    <property type="entry name" value="PTR2_1"/>
    <property type="match status" value="1"/>
</dbReference>
<feature type="transmembrane region" description="Helical" evidence="6">
    <location>
        <begin position="164"/>
        <end position="191"/>
    </location>
</feature>
<accession>A0AA38F7D9</accession>
<dbReference type="Gene3D" id="1.20.1250.20">
    <property type="entry name" value="MFS general substrate transporter like domains"/>
    <property type="match status" value="1"/>
</dbReference>
<feature type="transmembrane region" description="Helical" evidence="6">
    <location>
        <begin position="212"/>
        <end position="231"/>
    </location>
</feature>
<keyword evidence="5 6" id="KW-0472">Membrane</keyword>
<evidence type="ECO:0000256" key="6">
    <source>
        <dbReference type="SAM" id="Phobius"/>
    </source>
</evidence>
<sequence length="314" mass="34010">MESTNQSVAMVSCISQPAHDSNLSADKVEKDLEEHTTVNVEEKKKKVEGWKTFPFIIGNEVCSYAATTGMVANIIVYLTTQFNIKNIQAVNIINISTGGSQLAPLIGALLADTYLGRFRTIAIGSILSFLAMVILTLTAIISSLRPPACSPQVQVEACHGPSAAQYAILSLYFAFSICGSGGVNFISSAFGADQFDKETADGMKKIQAFFNWYYFGLYSSVIVATTVIVYIQANVSWALGFGICAALTGISVVLFFSGTKLYNRIRPQGSPFTALAQVIVACVTKRHLELPSNPDDYYYGKITESGRLLLSQQL</sequence>
<keyword evidence="3 6" id="KW-0812">Transmembrane</keyword>
<dbReference type="Proteomes" id="UP000824469">
    <property type="component" value="Unassembled WGS sequence"/>
</dbReference>
<dbReference type="Pfam" id="PF00854">
    <property type="entry name" value="PTR2"/>
    <property type="match status" value="1"/>
</dbReference>
<keyword evidence="4 6" id="KW-1133">Transmembrane helix</keyword>
<dbReference type="GO" id="GO:0016020">
    <property type="term" value="C:membrane"/>
    <property type="evidence" value="ECO:0007669"/>
    <property type="project" value="UniProtKB-SubCell"/>
</dbReference>
<feature type="transmembrane region" description="Helical" evidence="6">
    <location>
        <begin position="121"/>
        <end position="144"/>
    </location>
</feature>
<dbReference type="InterPro" id="IPR036259">
    <property type="entry name" value="MFS_trans_sf"/>
</dbReference>
<dbReference type="InterPro" id="IPR018456">
    <property type="entry name" value="PTR2_symporter_CS"/>
</dbReference>
<feature type="transmembrane region" description="Helical" evidence="6">
    <location>
        <begin position="237"/>
        <end position="256"/>
    </location>
</feature>
<evidence type="ECO:0000313" key="8">
    <source>
        <dbReference type="Proteomes" id="UP000824469"/>
    </source>
</evidence>
<dbReference type="OMA" id="ERRIQMR"/>
<dbReference type="AlphaFoldDB" id="A0AA38F7D9"/>
<evidence type="ECO:0000256" key="5">
    <source>
        <dbReference type="ARBA" id="ARBA00023136"/>
    </source>
</evidence>
<evidence type="ECO:0000256" key="4">
    <source>
        <dbReference type="ARBA" id="ARBA00022989"/>
    </source>
</evidence>
<evidence type="ECO:0000313" key="7">
    <source>
        <dbReference type="EMBL" id="KAH9295089.1"/>
    </source>
</evidence>
<comment type="subcellular location">
    <subcellularLocation>
        <location evidence="1">Membrane</location>
        <topology evidence="1">Multi-pass membrane protein</topology>
    </subcellularLocation>
</comment>
<dbReference type="GO" id="GO:0006857">
    <property type="term" value="P:oligopeptide transport"/>
    <property type="evidence" value="ECO:0007669"/>
    <property type="project" value="InterPro"/>
</dbReference>
<reference evidence="7 8" key="1">
    <citation type="journal article" date="2021" name="Nat. Plants">
        <title>The Taxus genome provides insights into paclitaxel biosynthesis.</title>
        <authorList>
            <person name="Xiong X."/>
            <person name="Gou J."/>
            <person name="Liao Q."/>
            <person name="Li Y."/>
            <person name="Zhou Q."/>
            <person name="Bi G."/>
            <person name="Li C."/>
            <person name="Du R."/>
            <person name="Wang X."/>
            <person name="Sun T."/>
            <person name="Guo L."/>
            <person name="Liang H."/>
            <person name="Lu P."/>
            <person name="Wu Y."/>
            <person name="Zhang Z."/>
            <person name="Ro D.K."/>
            <person name="Shang Y."/>
            <person name="Huang S."/>
            <person name="Yan J."/>
        </authorList>
    </citation>
    <scope>NUCLEOTIDE SEQUENCE [LARGE SCALE GENOMIC DNA]</scope>
    <source>
        <strain evidence="7">Ta-2019</strain>
    </source>
</reference>
<dbReference type="EMBL" id="JAHRHJ020000011">
    <property type="protein sequence ID" value="KAH9295089.1"/>
    <property type="molecule type" value="Genomic_DNA"/>
</dbReference>
<comment type="caution">
    <text evidence="7">The sequence shown here is derived from an EMBL/GenBank/DDBJ whole genome shotgun (WGS) entry which is preliminary data.</text>
</comment>
<dbReference type="SUPFAM" id="SSF103473">
    <property type="entry name" value="MFS general substrate transporter"/>
    <property type="match status" value="1"/>
</dbReference>
<gene>
    <name evidence="7" type="ORF">KI387_038677</name>
</gene>
<keyword evidence="8" id="KW-1185">Reference proteome</keyword>
<protein>
    <submittedName>
        <fullName evidence="7">Uncharacterized protein</fullName>
    </submittedName>
</protein>
<dbReference type="InterPro" id="IPR000109">
    <property type="entry name" value="POT_fam"/>
</dbReference>